<evidence type="ECO:0000256" key="6">
    <source>
        <dbReference type="ARBA" id="ARBA00022824"/>
    </source>
</evidence>
<dbReference type="GO" id="GO:0009272">
    <property type="term" value="P:fungal-type cell wall biogenesis"/>
    <property type="evidence" value="ECO:0007669"/>
    <property type="project" value="TreeGrafter"/>
</dbReference>
<evidence type="ECO:0000256" key="9">
    <source>
        <dbReference type="ARBA" id="ARBA00023316"/>
    </source>
</evidence>
<dbReference type="InterPro" id="IPR037654">
    <property type="entry name" value="Big1"/>
</dbReference>
<accession>A0A6G1IYQ7</accession>
<feature type="chain" id="PRO_5026044873" description="Protein BIG1" evidence="11">
    <location>
        <begin position="22"/>
        <end position="295"/>
    </location>
</feature>
<dbReference type="EMBL" id="MU005584">
    <property type="protein sequence ID" value="KAF2683396.1"/>
    <property type="molecule type" value="Genomic_DNA"/>
</dbReference>
<dbReference type="Proteomes" id="UP000799291">
    <property type="component" value="Unassembled WGS sequence"/>
</dbReference>
<keyword evidence="9" id="KW-0961">Cell wall biogenesis/degradation</keyword>
<evidence type="ECO:0000313" key="13">
    <source>
        <dbReference type="EMBL" id="KAF2683396.1"/>
    </source>
</evidence>
<dbReference type="PANTHER" id="PTHR28285">
    <property type="entry name" value="PROTEIN BIG1"/>
    <property type="match status" value="1"/>
</dbReference>
<dbReference type="GO" id="GO:0005789">
    <property type="term" value="C:endoplasmic reticulum membrane"/>
    <property type="evidence" value="ECO:0007669"/>
    <property type="project" value="UniProtKB-SubCell"/>
</dbReference>
<keyword evidence="7 10" id="KW-1133">Transmembrane helix</keyword>
<keyword evidence="5 11" id="KW-0732">Signal</keyword>
<evidence type="ECO:0000256" key="4">
    <source>
        <dbReference type="ARBA" id="ARBA00022692"/>
    </source>
</evidence>
<evidence type="ECO:0000256" key="10">
    <source>
        <dbReference type="SAM" id="Phobius"/>
    </source>
</evidence>
<comment type="subcellular location">
    <subcellularLocation>
        <location evidence="1">Endoplasmic reticulum membrane</location>
        <topology evidence="1">Single-pass type I membrane protein</topology>
    </subcellularLocation>
</comment>
<evidence type="ECO:0000256" key="2">
    <source>
        <dbReference type="ARBA" id="ARBA00008203"/>
    </source>
</evidence>
<comment type="similarity">
    <text evidence="2">Belongs to the BIG1 family.</text>
</comment>
<proteinExistence type="inferred from homology"/>
<evidence type="ECO:0000256" key="1">
    <source>
        <dbReference type="ARBA" id="ARBA00004115"/>
    </source>
</evidence>
<feature type="transmembrane region" description="Helical" evidence="10">
    <location>
        <begin position="251"/>
        <end position="269"/>
    </location>
</feature>
<organism evidence="13 14">
    <name type="scientific">Lentithecium fluviatile CBS 122367</name>
    <dbReference type="NCBI Taxonomy" id="1168545"/>
    <lineage>
        <taxon>Eukaryota</taxon>
        <taxon>Fungi</taxon>
        <taxon>Dikarya</taxon>
        <taxon>Ascomycota</taxon>
        <taxon>Pezizomycotina</taxon>
        <taxon>Dothideomycetes</taxon>
        <taxon>Pleosporomycetidae</taxon>
        <taxon>Pleosporales</taxon>
        <taxon>Massarineae</taxon>
        <taxon>Lentitheciaceae</taxon>
        <taxon>Lentithecium</taxon>
    </lineage>
</organism>
<dbReference type="GO" id="GO:0071555">
    <property type="term" value="P:cell wall organization"/>
    <property type="evidence" value="ECO:0007669"/>
    <property type="project" value="UniProtKB-KW"/>
</dbReference>
<dbReference type="InterPro" id="IPR046756">
    <property type="entry name" value="VAS1/VOA1_TM"/>
</dbReference>
<keyword evidence="8 10" id="KW-0472">Membrane</keyword>
<evidence type="ECO:0000259" key="12">
    <source>
        <dbReference type="Pfam" id="PF20520"/>
    </source>
</evidence>
<reference evidence="13" key="1">
    <citation type="journal article" date="2020" name="Stud. Mycol.">
        <title>101 Dothideomycetes genomes: a test case for predicting lifestyles and emergence of pathogens.</title>
        <authorList>
            <person name="Haridas S."/>
            <person name="Albert R."/>
            <person name="Binder M."/>
            <person name="Bloem J."/>
            <person name="Labutti K."/>
            <person name="Salamov A."/>
            <person name="Andreopoulos B."/>
            <person name="Baker S."/>
            <person name="Barry K."/>
            <person name="Bills G."/>
            <person name="Bluhm B."/>
            <person name="Cannon C."/>
            <person name="Castanera R."/>
            <person name="Culley D."/>
            <person name="Daum C."/>
            <person name="Ezra D."/>
            <person name="Gonzalez J."/>
            <person name="Henrissat B."/>
            <person name="Kuo A."/>
            <person name="Liang C."/>
            <person name="Lipzen A."/>
            <person name="Lutzoni F."/>
            <person name="Magnuson J."/>
            <person name="Mondo S."/>
            <person name="Nolan M."/>
            <person name="Ohm R."/>
            <person name="Pangilinan J."/>
            <person name="Park H.-J."/>
            <person name="Ramirez L."/>
            <person name="Alfaro M."/>
            <person name="Sun H."/>
            <person name="Tritt A."/>
            <person name="Yoshinaga Y."/>
            <person name="Zwiers L.-H."/>
            <person name="Turgeon B."/>
            <person name="Goodwin S."/>
            <person name="Spatafora J."/>
            <person name="Crous P."/>
            <person name="Grigoriev I."/>
        </authorList>
    </citation>
    <scope>NUCLEOTIDE SEQUENCE</scope>
    <source>
        <strain evidence="13">CBS 122367</strain>
    </source>
</reference>
<keyword evidence="14" id="KW-1185">Reference proteome</keyword>
<evidence type="ECO:0000256" key="3">
    <source>
        <dbReference type="ARBA" id="ARBA00022089"/>
    </source>
</evidence>
<dbReference type="PANTHER" id="PTHR28285:SF1">
    <property type="entry name" value="PROTEIN BIG1"/>
    <property type="match status" value="1"/>
</dbReference>
<dbReference type="OrthoDB" id="9985059at2759"/>
<dbReference type="Pfam" id="PF20520">
    <property type="entry name" value="Ac45-VOA1_TM"/>
    <property type="match status" value="1"/>
</dbReference>
<keyword evidence="4 10" id="KW-0812">Transmembrane</keyword>
<evidence type="ECO:0000313" key="14">
    <source>
        <dbReference type="Proteomes" id="UP000799291"/>
    </source>
</evidence>
<dbReference type="GO" id="GO:0006078">
    <property type="term" value="P:(1-&gt;6)-beta-D-glucan biosynthetic process"/>
    <property type="evidence" value="ECO:0007669"/>
    <property type="project" value="TreeGrafter"/>
</dbReference>
<feature type="domain" description="V-type proton ATPase subunit S1/VOA1 transmembrane" evidence="12">
    <location>
        <begin position="245"/>
        <end position="284"/>
    </location>
</feature>
<dbReference type="AlphaFoldDB" id="A0A6G1IYQ7"/>
<name>A0A6G1IYQ7_9PLEO</name>
<protein>
    <recommendedName>
        <fullName evidence="3">Protein BIG1</fullName>
    </recommendedName>
</protein>
<evidence type="ECO:0000256" key="7">
    <source>
        <dbReference type="ARBA" id="ARBA00022989"/>
    </source>
</evidence>
<keyword evidence="6" id="KW-0256">Endoplasmic reticulum</keyword>
<sequence>MATLKSLLGALALASLPAALAFRNTSPFLLFSTAELNIPSNPDTLATANVVEDQIKKALEGCPSKTYLIVRQDGVHSAEFAVGNAAPALKRYASGREADVKSTMVVPEVLGGQGASEGLSQYIQTKCGAKVLQSRPAKAKFEAGGPWVVDISFADPGTSQRLAELRKHDAQLESFVREIAPFNDYTVIYTSTPPNEEISHDSLDNERTYEMEDPFGGAVQMELKRDLSAHKRATNGQGGLFERYQFLSPPLFMGLLAILPLFAIVFVGLKALSSLEVSYFAFSKEMGPTAQRKQQ</sequence>
<gene>
    <name evidence="13" type="ORF">K458DRAFT_443492</name>
</gene>
<evidence type="ECO:0000256" key="8">
    <source>
        <dbReference type="ARBA" id="ARBA00023136"/>
    </source>
</evidence>
<evidence type="ECO:0000256" key="11">
    <source>
        <dbReference type="SAM" id="SignalP"/>
    </source>
</evidence>
<feature type="signal peptide" evidence="11">
    <location>
        <begin position="1"/>
        <end position="21"/>
    </location>
</feature>
<evidence type="ECO:0000256" key="5">
    <source>
        <dbReference type="ARBA" id="ARBA00022729"/>
    </source>
</evidence>